<reference evidence="1 2" key="1">
    <citation type="submission" date="2023-12" db="EMBL/GenBank/DDBJ databases">
        <title>Baltic Sea Cyanobacteria.</title>
        <authorList>
            <person name="Delbaje E."/>
            <person name="Fewer D.P."/>
            <person name="Shishido T.K."/>
        </authorList>
    </citation>
    <scope>NUCLEOTIDE SEQUENCE [LARGE SCALE GENOMIC DNA]</scope>
    <source>
        <strain evidence="1 2">UHCC 0139</strain>
    </source>
</reference>
<evidence type="ECO:0000313" key="2">
    <source>
        <dbReference type="Proteomes" id="UP001304461"/>
    </source>
</evidence>
<comment type="caution">
    <text evidence="1">The sequence shown here is derived from an EMBL/GenBank/DDBJ whole genome shotgun (WGS) entry which is preliminary data.</text>
</comment>
<protein>
    <submittedName>
        <fullName evidence="1">GrpB family protein</fullName>
    </submittedName>
</protein>
<dbReference type="PANTHER" id="PTHR34822:SF1">
    <property type="entry name" value="GRPB FAMILY PROTEIN"/>
    <property type="match status" value="1"/>
</dbReference>
<gene>
    <name evidence="1" type="ORF">VB738_02700</name>
</gene>
<dbReference type="PANTHER" id="PTHR34822">
    <property type="entry name" value="GRPB DOMAIN PROTEIN (AFU_ORTHOLOGUE AFUA_1G01530)"/>
    <property type="match status" value="1"/>
</dbReference>
<dbReference type="Gene3D" id="3.30.460.10">
    <property type="entry name" value="Beta Polymerase, domain 2"/>
    <property type="match status" value="1"/>
</dbReference>
<dbReference type="Pfam" id="PF04229">
    <property type="entry name" value="GrpB"/>
    <property type="match status" value="1"/>
</dbReference>
<dbReference type="EMBL" id="JAYGHX010000001">
    <property type="protein sequence ID" value="MEA5390163.1"/>
    <property type="molecule type" value="Genomic_DNA"/>
</dbReference>
<dbReference type="InterPro" id="IPR007344">
    <property type="entry name" value="GrpB/CoaE"/>
</dbReference>
<keyword evidence="2" id="KW-1185">Reference proteome</keyword>
<accession>A0ABU5RQW3</accession>
<dbReference type="SUPFAM" id="SSF81301">
    <property type="entry name" value="Nucleotidyltransferase"/>
    <property type="match status" value="1"/>
</dbReference>
<proteinExistence type="predicted"/>
<sequence length="196" mass="22188">MKIRLEPPNPAWTEAFERHRERLLEALPIAGLFVDHIGSTSLGDISAKPIIDILVGLPDPSPLDAVIDPLLAAGYTYVEAFTGAMPYRRFFVSLQALSAGPLPRVIGPADALAFGRDYDSIANIHVMERGTDHWRRHIAFRDYLRAHSEVRLAYESLKLRIAKMDFEDPLDYNSFKADFIREHQGKAMAWFLQRGQ</sequence>
<organism evidence="1 2">
    <name type="scientific">Cyanobium gracile UHCC 0139</name>
    <dbReference type="NCBI Taxonomy" id="3110308"/>
    <lineage>
        <taxon>Bacteria</taxon>
        <taxon>Bacillati</taxon>
        <taxon>Cyanobacteriota</taxon>
        <taxon>Cyanophyceae</taxon>
        <taxon>Synechococcales</taxon>
        <taxon>Prochlorococcaceae</taxon>
        <taxon>Cyanobium</taxon>
    </lineage>
</organism>
<dbReference type="Proteomes" id="UP001304461">
    <property type="component" value="Unassembled WGS sequence"/>
</dbReference>
<dbReference type="RefSeq" id="WP_094586316.1">
    <property type="nucleotide sequence ID" value="NZ_JAYGHX010000001.1"/>
</dbReference>
<name>A0ABU5RQW3_9CYAN</name>
<evidence type="ECO:0000313" key="1">
    <source>
        <dbReference type="EMBL" id="MEA5390163.1"/>
    </source>
</evidence>
<dbReference type="InterPro" id="IPR043519">
    <property type="entry name" value="NT_sf"/>
</dbReference>